<evidence type="ECO:0000313" key="2">
    <source>
        <dbReference type="Proteomes" id="UP000006329"/>
    </source>
</evidence>
<sequence length="69" mass="8395">MRASTGIERRKNPFESQYPPKGCYAWELLRFITNESYSTSLKALRRIPFRLSNLKWFWKSDPSYNRYKL</sequence>
<dbReference type="Proteomes" id="UP000006329">
    <property type="component" value="Unassembled WGS sequence"/>
</dbReference>
<organism evidence="1 2">
    <name type="scientific">Leptospira santarosai str. MOR084</name>
    <dbReference type="NCBI Taxonomy" id="1049984"/>
    <lineage>
        <taxon>Bacteria</taxon>
        <taxon>Pseudomonadati</taxon>
        <taxon>Spirochaetota</taxon>
        <taxon>Spirochaetia</taxon>
        <taxon>Leptospirales</taxon>
        <taxon>Leptospiraceae</taxon>
        <taxon>Leptospira</taxon>
    </lineage>
</organism>
<keyword evidence="2" id="KW-1185">Reference proteome</keyword>
<dbReference type="EMBL" id="AHON02000063">
    <property type="protein sequence ID" value="EKO32820.1"/>
    <property type="molecule type" value="Genomic_DNA"/>
</dbReference>
<comment type="caution">
    <text evidence="1">The sequence shown here is derived from an EMBL/GenBank/DDBJ whole genome shotgun (WGS) entry which is preliminary data.</text>
</comment>
<name>A0A0E2BD23_9LEPT</name>
<protein>
    <submittedName>
        <fullName evidence="1">Uncharacterized protein</fullName>
    </submittedName>
</protein>
<evidence type="ECO:0000313" key="1">
    <source>
        <dbReference type="EMBL" id="EKO32820.1"/>
    </source>
</evidence>
<proteinExistence type="predicted"/>
<reference evidence="1" key="1">
    <citation type="submission" date="2012-10" db="EMBL/GenBank/DDBJ databases">
        <authorList>
            <person name="Harkins D.M."/>
            <person name="Durkin A.S."/>
            <person name="Brinkac L.M."/>
            <person name="Haft D.H."/>
            <person name="Selengut J.D."/>
            <person name="Sanka R."/>
            <person name="DePew J."/>
            <person name="Purushe J."/>
            <person name="Matthias M.A."/>
            <person name="Vinetz J.M."/>
            <person name="Sutton G.G."/>
            <person name="Nierman W.C."/>
            <person name="Fouts D.E."/>
        </authorList>
    </citation>
    <scope>NUCLEOTIDE SEQUENCE [LARGE SCALE GENOMIC DNA]</scope>
    <source>
        <strain evidence="1">MOR084</strain>
    </source>
</reference>
<gene>
    <name evidence="1" type="ORF">LEP1GSC179_2974</name>
</gene>
<accession>A0A0E2BD23</accession>
<dbReference type="AlphaFoldDB" id="A0A0E2BD23"/>